<evidence type="ECO:0000259" key="10">
    <source>
        <dbReference type="Pfam" id="PF21088"/>
    </source>
</evidence>
<keyword evidence="6 7" id="KW-0472">Membrane</keyword>
<accession>A0A2H0UDW8</accession>
<protein>
    <submittedName>
        <fullName evidence="11">Mechanosensitive ion channel protein MscS</fullName>
    </submittedName>
</protein>
<dbReference type="GO" id="GO:0055085">
    <property type="term" value="P:transmembrane transport"/>
    <property type="evidence" value="ECO:0007669"/>
    <property type="project" value="InterPro"/>
</dbReference>
<name>A0A2H0UDW8_9BACT</name>
<dbReference type="PANTHER" id="PTHR30566">
    <property type="entry name" value="YNAI-RELATED MECHANOSENSITIVE ION CHANNEL"/>
    <property type="match status" value="1"/>
</dbReference>
<evidence type="ECO:0000256" key="7">
    <source>
        <dbReference type="SAM" id="Phobius"/>
    </source>
</evidence>
<feature type="transmembrane region" description="Helical" evidence="7">
    <location>
        <begin position="29"/>
        <end position="54"/>
    </location>
</feature>
<evidence type="ECO:0000256" key="3">
    <source>
        <dbReference type="ARBA" id="ARBA00022475"/>
    </source>
</evidence>
<dbReference type="EMBL" id="PFBI01000006">
    <property type="protein sequence ID" value="PIR84577.1"/>
    <property type="molecule type" value="Genomic_DNA"/>
</dbReference>
<dbReference type="InterPro" id="IPR049278">
    <property type="entry name" value="MS_channel_C"/>
</dbReference>
<evidence type="ECO:0000313" key="12">
    <source>
        <dbReference type="Proteomes" id="UP000229344"/>
    </source>
</evidence>
<evidence type="ECO:0000256" key="4">
    <source>
        <dbReference type="ARBA" id="ARBA00022692"/>
    </source>
</evidence>
<evidence type="ECO:0000313" key="11">
    <source>
        <dbReference type="EMBL" id="PIR84577.1"/>
    </source>
</evidence>
<dbReference type="Pfam" id="PF21082">
    <property type="entry name" value="MS_channel_3rd"/>
    <property type="match status" value="1"/>
</dbReference>
<dbReference type="GO" id="GO:0005886">
    <property type="term" value="C:plasma membrane"/>
    <property type="evidence" value="ECO:0007669"/>
    <property type="project" value="UniProtKB-SubCell"/>
</dbReference>
<evidence type="ECO:0000256" key="5">
    <source>
        <dbReference type="ARBA" id="ARBA00022989"/>
    </source>
</evidence>
<keyword evidence="4 7" id="KW-0812">Transmembrane</keyword>
<evidence type="ECO:0000259" key="8">
    <source>
        <dbReference type="Pfam" id="PF00924"/>
    </source>
</evidence>
<comment type="similarity">
    <text evidence="2">Belongs to the MscS (TC 1.A.23) family.</text>
</comment>
<feature type="transmembrane region" description="Helical" evidence="7">
    <location>
        <begin position="176"/>
        <end position="198"/>
    </location>
</feature>
<proteinExistence type="inferred from homology"/>
<gene>
    <name evidence="11" type="ORF">COU16_03305</name>
</gene>
<dbReference type="Gene3D" id="2.30.30.60">
    <property type="match status" value="1"/>
</dbReference>
<keyword evidence="5 7" id="KW-1133">Transmembrane helix</keyword>
<comment type="caution">
    <text evidence="11">The sequence shown here is derived from an EMBL/GenBank/DDBJ whole genome shotgun (WGS) entry which is preliminary data.</text>
</comment>
<dbReference type="InterPro" id="IPR010920">
    <property type="entry name" value="LSM_dom_sf"/>
</dbReference>
<organism evidence="11 12">
    <name type="scientific">Candidatus Kaiserbacteria bacterium CG10_big_fil_rev_8_21_14_0_10_47_16</name>
    <dbReference type="NCBI Taxonomy" id="1974608"/>
    <lineage>
        <taxon>Bacteria</taxon>
        <taxon>Candidatus Kaiseribacteriota</taxon>
    </lineage>
</organism>
<keyword evidence="3" id="KW-1003">Cell membrane</keyword>
<feature type="transmembrane region" description="Helical" evidence="7">
    <location>
        <begin position="101"/>
        <end position="123"/>
    </location>
</feature>
<evidence type="ECO:0000259" key="9">
    <source>
        <dbReference type="Pfam" id="PF21082"/>
    </source>
</evidence>
<dbReference type="InterPro" id="IPR011066">
    <property type="entry name" value="MscS_channel_C_sf"/>
</dbReference>
<dbReference type="SUPFAM" id="SSF50182">
    <property type="entry name" value="Sm-like ribonucleoproteins"/>
    <property type="match status" value="1"/>
</dbReference>
<feature type="transmembrane region" description="Helical" evidence="7">
    <location>
        <begin position="151"/>
        <end position="170"/>
    </location>
</feature>
<dbReference type="Pfam" id="PF21088">
    <property type="entry name" value="MS_channel_1st"/>
    <property type="match status" value="1"/>
</dbReference>
<dbReference type="PANTHER" id="PTHR30566:SF25">
    <property type="entry name" value="INNER MEMBRANE PROTEIN"/>
    <property type="match status" value="1"/>
</dbReference>
<dbReference type="InterPro" id="IPR006685">
    <property type="entry name" value="MscS_channel_2nd"/>
</dbReference>
<dbReference type="AlphaFoldDB" id="A0A2H0UDW8"/>
<evidence type="ECO:0000256" key="1">
    <source>
        <dbReference type="ARBA" id="ARBA00004651"/>
    </source>
</evidence>
<sequence length="365" mass="40710">MDFGIFSTSSLPALVYTVPIVGTVDFTPYVFSVALFFGIIIAVKIIQVIVIARLRRLSRKTSTNIDDAIVNTIESIRFWVVMLVALYVALIPVALPHSADVVIRAVILFAVVWQGIEIVVRFIDYLATRFLEKDEDGDGVIDPNSATASDMILLMARIILWSLGILFVLSNLGIEITSLIAGLGIGGIAVAFALQGILSDLFSSFSIYFDKPFRIGDFIVIGDNSGTVERIGIKTTRIRTLQGEELVVSNAELTTVRVQNFKRMKERRIVYSFGVTYETPEAKVAKIPEMVEKILKETEDARLDRVHFTTLGDSALIFEMVYYVDSAVYAKYLDVQQAINLSIMAAFQKEKIEFAYPTQTLYVKK</sequence>
<feature type="domain" description="Mechanosensitive ion channel MscS" evidence="8">
    <location>
        <begin position="197"/>
        <end position="263"/>
    </location>
</feature>
<feature type="transmembrane region" description="Helical" evidence="7">
    <location>
        <begin position="75"/>
        <end position="95"/>
    </location>
</feature>
<evidence type="ECO:0000256" key="2">
    <source>
        <dbReference type="ARBA" id="ARBA00008017"/>
    </source>
</evidence>
<dbReference type="Gene3D" id="3.30.70.100">
    <property type="match status" value="1"/>
</dbReference>
<dbReference type="InterPro" id="IPR049142">
    <property type="entry name" value="MS_channel_1st"/>
</dbReference>
<evidence type="ECO:0000256" key="6">
    <source>
        <dbReference type="ARBA" id="ARBA00023136"/>
    </source>
</evidence>
<comment type="subcellular location">
    <subcellularLocation>
        <location evidence="1">Cell membrane</location>
        <topology evidence="1">Multi-pass membrane protein</topology>
    </subcellularLocation>
</comment>
<dbReference type="Pfam" id="PF00924">
    <property type="entry name" value="MS_channel_2nd"/>
    <property type="match status" value="1"/>
</dbReference>
<dbReference type="InterPro" id="IPR011014">
    <property type="entry name" value="MscS_channel_TM-2"/>
</dbReference>
<reference evidence="12" key="1">
    <citation type="submission" date="2017-09" db="EMBL/GenBank/DDBJ databases">
        <title>Depth-based differentiation of microbial function through sediment-hosted aquifers and enrichment of novel symbionts in the deep terrestrial subsurface.</title>
        <authorList>
            <person name="Probst A.J."/>
            <person name="Ladd B."/>
            <person name="Jarett J.K."/>
            <person name="Geller-Mcgrath D.E."/>
            <person name="Sieber C.M.K."/>
            <person name="Emerson J.B."/>
            <person name="Anantharaman K."/>
            <person name="Thomas B.C."/>
            <person name="Malmstrom R."/>
            <person name="Stieglmeier M."/>
            <person name="Klingl A."/>
            <person name="Woyke T."/>
            <person name="Ryan C.M."/>
            <person name="Banfield J.F."/>
        </authorList>
    </citation>
    <scope>NUCLEOTIDE SEQUENCE [LARGE SCALE GENOMIC DNA]</scope>
</reference>
<feature type="domain" description="Mechanosensitive ion channel transmembrane helices 2/3" evidence="10">
    <location>
        <begin position="157"/>
        <end position="195"/>
    </location>
</feature>
<dbReference type="Gene3D" id="1.10.287.1260">
    <property type="match status" value="1"/>
</dbReference>
<dbReference type="SUPFAM" id="SSF82861">
    <property type="entry name" value="Mechanosensitive channel protein MscS (YggB), transmembrane region"/>
    <property type="match status" value="1"/>
</dbReference>
<feature type="domain" description="Mechanosensitive ion channel MscS C-terminal" evidence="9">
    <location>
        <begin position="269"/>
        <end position="354"/>
    </location>
</feature>
<dbReference type="Proteomes" id="UP000229344">
    <property type="component" value="Unassembled WGS sequence"/>
</dbReference>
<dbReference type="SUPFAM" id="SSF82689">
    <property type="entry name" value="Mechanosensitive channel protein MscS (YggB), C-terminal domain"/>
    <property type="match status" value="1"/>
</dbReference>
<dbReference type="InterPro" id="IPR023408">
    <property type="entry name" value="MscS_beta-dom_sf"/>
</dbReference>